<reference evidence="1 2" key="1">
    <citation type="submission" date="2018-06" db="EMBL/GenBank/DDBJ databases">
        <authorList>
            <consortium name="Pathogen Informatics"/>
            <person name="Doyle S."/>
        </authorList>
    </citation>
    <scope>NUCLEOTIDE SEQUENCE [LARGE SCALE GENOMIC DNA]</scope>
    <source>
        <strain evidence="1 2">NCTC13335</strain>
    </source>
</reference>
<proteinExistence type="predicted"/>
<dbReference type="AlphaFoldDB" id="A0A377IVD9"/>
<sequence>MKKTAIAVFFIFKFFSFFALFSHQNAHSKAYFFQKIDCKLLILLIFIKNVKTDFYSSYYSTFWVQSARLTSTL</sequence>
<keyword evidence="2" id="KW-1185">Reference proteome</keyword>
<evidence type="ECO:0000313" key="1">
    <source>
        <dbReference type="EMBL" id="STO92241.1"/>
    </source>
</evidence>
<protein>
    <submittedName>
        <fullName evidence="1">Uncharacterized protein</fullName>
    </submittedName>
</protein>
<organism evidence="1 2">
    <name type="scientific">Haemophilus pittmaniae</name>
    <dbReference type="NCBI Taxonomy" id="249188"/>
    <lineage>
        <taxon>Bacteria</taxon>
        <taxon>Pseudomonadati</taxon>
        <taxon>Pseudomonadota</taxon>
        <taxon>Gammaproteobacteria</taxon>
        <taxon>Pasteurellales</taxon>
        <taxon>Pasteurellaceae</taxon>
        <taxon>Haemophilus</taxon>
    </lineage>
</organism>
<accession>A0A377IVD9</accession>
<evidence type="ECO:0000313" key="2">
    <source>
        <dbReference type="Proteomes" id="UP000255264"/>
    </source>
</evidence>
<dbReference type="EMBL" id="UGHS01000001">
    <property type="protein sequence ID" value="STO92241.1"/>
    <property type="molecule type" value="Genomic_DNA"/>
</dbReference>
<gene>
    <name evidence="1" type="ORF">NCTC13335_00059</name>
</gene>
<name>A0A377IVD9_9PAST</name>
<dbReference type="Proteomes" id="UP000255264">
    <property type="component" value="Unassembled WGS sequence"/>
</dbReference>